<dbReference type="Gene3D" id="3.30.420.340">
    <property type="entry name" value="UvrC, RNAse H endonuclease domain"/>
    <property type="match status" value="1"/>
</dbReference>
<dbReference type="InterPro" id="IPR047296">
    <property type="entry name" value="GIY-YIG_UvrC_Cho"/>
</dbReference>
<dbReference type="InterPro" id="IPR010994">
    <property type="entry name" value="RuvA_2-like"/>
</dbReference>
<evidence type="ECO:0000259" key="11">
    <source>
        <dbReference type="PROSITE" id="PS50164"/>
    </source>
</evidence>
<name>A0ABN6VT39_9BACT</name>
<dbReference type="Proteomes" id="UP001317705">
    <property type="component" value="Chromosome"/>
</dbReference>
<dbReference type="Gene3D" id="1.10.150.20">
    <property type="entry name" value="5' to 3' exonuclease, C-terminal subdomain"/>
    <property type="match status" value="1"/>
</dbReference>
<keyword evidence="14" id="KW-1185">Reference proteome</keyword>
<feature type="region of interest" description="Disordered" evidence="9">
    <location>
        <begin position="607"/>
        <end position="637"/>
    </location>
</feature>
<keyword evidence="5 7" id="KW-0234">DNA repair</keyword>
<evidence type="ECO:0000256" key="2">
    <source>
        <dbReference type="ARBA" id="ARBA00022763"/>
    </source>
</evidence>
<dbReference type="PROSITE" id="PS50151">
    <property type="entry name" value="UVR"/>
    <property type="match status" value="1"/>
</dbReference>
<feature type="coiled-coil region" evidence="8">
    <location>
        <begin position="352"/>
        <end position="379"/>
    </location>
</feature>
<dbReference type="InterPro" id="IPR001162">
    <property type="entry name" value="UvrC_RNase_H_dom"/>
</dbReference>
<comment type="subunit">
    <text evidence="7">Interacts with UvrB in an incision complex.</text>
</comment>
<keyword evidence="8" id="KW-0175">Coiled coil</keyword>
<feature type="domain" description="UvrC family homology region profile" evidence="12">
    <location>
        <begin position="252"/>
        <end position="469"/>
    </location>
</feature>
<evidence type="ECO:0000256" key="1">
    <source>
        <dbReference type="ARBA" id="ARBA00022490"/>
    </source>
</evidence>
<dbReference type="NCBIfam" id="TIGR00194">
    <property type="entry name" value="uvrC"/>
    <property type="match status" value="1"/>
</dbReference>
<dbReference type="InterPro" id="IPR036876">
    <property type="entry name" value="UVR_dom_sf"/>
</dbReference>
<evidence type="ECO:0000259" key="10">
    <source>
        <dbReference type="PROSITE" id="PS50151"/>
    </source>
</evidence>
<feature type="domain" description="GIY-YIG" evidence="11">
    <location>
        <begin position="12"/>
        <end position="91"/>
    </location>
</feature>
<dbReference type="PROSITE" id="PS50165">
    <property type="entry name" value="UVRC"/>
    <property type="match status" value="1"/>
</dbReference>
<sequence length="637" mass="72893">MVDDFHIETLPVSPGVYLMKGERGEILYVGKAKNIRKRVRSYFGKGGESRYHIQFLVTKVKSIDCIVTDTEKEALILENTLIKQHHPRYNLDLRDDKTYFSLRIDLNEAFPQISIIRKVIQDGARYFGPYSSASAAREVLKQLYRLFPLRHYPLATCRQRKRPCLFYQLRQCSAPCHGLISRDDYQALAEGAALFLEGKNHDLLKIYRQRMNSAAAEERYEEAGRFRDLIHAIEVTVEKQKMVTRSNEDTDVVGYFRHGAYSSIALLFIRGGRLNGNRNFTFAWEMDDNECLSSFLTDYYQRDVVIPGEVLLPMPNDDLSALTELVTERRRRKTKFVYPRRGTKVELVKLAIKNAESALQKELDRVASAETVLAELQDRLHLRNVPHRIECYDISTIQGTFAVGSRVSFFNGKADKSGYRRYRIRTVHGSDDFAMMREVLSRRFSRDMTENNTPDLILIDGGIGQLNAVTAALDELGIKGIDTVSLAKSRVEREMTGEEIQRSNERVFLPGRKNPVVLRQNSRPLLLLAQIRDEAHRFAITYHKQLRQKETLHSLLDNIAGVGSKRRRELLKRFGSLAGLRKARREELMAASFLPANVVENIWQALHPDENSGSPEREAAADTITERPSAKARPEAS</sequence>
<evidence type="ECO:0000313" key="14">
    <source>
        <dbReference type="Proteomes" id="UP001317705"/>
    </source>
</evidence>
<keyword evidence="3 7" id="KW-0228">DNA excision</keyword>
<proteinExistence type="inferred from homology"/>
<dbReference type="PANTHER" id="PTHR30562">
    <property type="entry name" value="UVRC/OXIDOREDUCTASE"/>
    <property type="match status" value="1"/>
</dbReference>
<dbReference type="Pfam" id="PF08459">
    <property type="entry name" value="UvrC_RNaseH_dom"/>
    <property type="match status" value="1"/>
</dbReference>
<keyword evidence="2 7" id="KW-0227">DNA damage</keyword>
<accession>A0ABN6VT39</accession>
<dbReference type="Pfam" id="PF02151">
    <property type="entry name" value="UVR"/>
    <property type="match status" value="1"/>
</dbReference>
<evidence type="ECO:0000259" key="12">
    <source>
        <dbReference type="PROSITE" id="PS50165"/>
    </source>
</evidence>
<evidence type="ECO:0000256" key="3">
    <source>
        <dbReference type="ARBA" id="ARBA00022769"/>
    </source>
</evidence>
<dbReference type="InterPro" id="IPR035901">
    <property type="entry name" value="GIY-YIG_endonuc_sf"/>
</dbReference>
<comment type="similarity">
    <text evidence="7">Belongs to the UvrC family.</text>
</comment>
<dbReference type="SUPFAM" id="SSF82771">
    <property type="entry name" value="GIY-YIG endonuclease"/>
    <property type="match status" value="1"/>
</dbReference>
<keyword evidence="1 7" id="KW-0963">Cytoplasm</keyword>
<evidence type="ECO:0000256" key="5">
    <source>
        <dbReference type="ARBA" id="ARBA00023204"/>
    </source>
</evidence>
<evidence type="ECO:0000256" key="6">
    <source>
        <dbReference type="ARBA" id="ARBA00023236"/>
    </source>
</evidence>
<dbReference type="PANTHER" id="PTHR30562:SF1">
    <property type="entry name" value="UVRABC SYSTEM PROTEIN C"/>
    <property type="match status" value="1"/>
</dbReference>
<dbReference type="InterPro" id="IPR038476">
    <property type="entry name" value="UvrC_RNase_H_dom_sf"/>
</dbReference>
<reference evidence="13 14" key="1">
    <citation type="submission" date="2022-12" db="EMBL/GenBank/DDBJ databases">
        <title>Polyphasic characterization of Geotalea uranireducens NIT-SL11 newly isolated from a complex of sewage sludge and microbially reduced graphene oxide.</title>
        <authorList>
            <person name="Xie L."/>
            <person name="Yoshida N."/>
            <person name="Meng L."/>
        </authorList>
    </citation>
    <scope>NUCLEOTIDE SEQUENCE [LARGE SCALE GENOMIC DNA]</scope>
    <source>
        <strain evidence="13 14">NIT-SL11</strain>
    </source>
</reference>
<dbReference type="CDD" id="cd10434">
    <property type="entry name" value="GIY-YIG_UvrC_Cho"/>
    <property type="match status" value="1"/>
</dbReference>
<comment type="function">
    <text evidence="7">The UvrABC repair system catalyzes the recognition and processing of DNA lesions. UvrC both incises the 5' and 3' sides of the lesion. The N-terminal half is responsible for the 3' incision and the C-terminal half is responsible for the 5' incision.</text>
</comment>
<dbReference type="EMBL" id="AP027151">
    <property type="protein sequence ID" value="BDV41337.1"/>
    <property type="molecule type" value="Genomic_DNA"/>
</dbReference>
<evidence type="ECO:0000256" key="4">
    <source>
        <dbReference type="ARBA" id="ARBA00022881"/>
    </source>
</evidence>
<protein>
    <recommendedName>
        <fullName evidence="7">UvrABC system protein C</fullName>
        <shortName evidence="7">Protein UvrC</shortName>
    </recommendedName>
    <alternativeName>
        <fullName evidence="7">Excinuclease ABC subunit C</fullName>
    </alternativeName>
</protein>
<dbReference type="InterPro" id="IPR000305">
    <property type="entry name" value="GIY-YIG_endonuc"/>
</dbReference>
<gene>
    <name evidence="7 13" type="primary">uvrC</name>
    <name evidence="13" type="ORF">GURASL_02600</name>
</gene>
<dbReference type="InterPro" id="IPR001943">
    <property type="entry name" value="UVR_dom"/>
</dbReference>
<dbReference type="SUPFAM" id="SSF47781">
    <property type="entry name" value="RuvA domain 2-like"/>
    <property type="match status" value="1"/>
</dbReference>
<dbReference type="RefSeq" id="WP_282001317.1">
    <property type="nucleotide sequence ID" value="NZ_AP027151.1"/>
</dbReference>
<dbReference type="HAMAP" id="MF_00203">
    <property type="entry name" value="UvrC"/>
    <property type="match status" value="1"/>
</dbReference>
<dbReference type="Pfam" id="PF22920">
    <property type="entry name" value="UvrC_RNaseH"/>
    <property type="match status" value="1"/>
</dbReference>
<dbReference type="Pfam" id="PF01541">
    <property type="entry name" value="GIY-YIG"/>
    <property type="match status" value="1"/>
</dbReference>
<comment type="subcellular location">
    <subcellularLocation>
        <location evidence="7">Cytoplasm</location>
    </subcellularLocation>
</comment>
<dbReference type="NCBIfam" id="NF001824">
    <property type="entry name" value="PRK00558.1-5"/>
    <property type="match status" value="1"/>
</dbReference>
<dbReference type="SMART" id="SM00465">
    <property type="entry name" value="GIYc"/>
    <property type="match status" value="1"/>
</dbReference>
<evidence type="ECO:0000313" key="13">
    <source>
        <dbReference type="EMBL" id="BDV41337.1"/>
    </source>
</evidence>
<dbReference type="InterPro" id="IPR004791">
    <property type="entry name" value="UvrC"/>
</dbReference>
<evidence type="ECO:0000256" key="7">
    <source>
        <dbReference type="HAMAP-Rule" id="MF_00203"/>
    </source>
</evidence>
<keyword evidence="6 7" id="KW-0742">SOS response</keyword>
<dbReference type="Gene3D" id="3.40.1440.10">
    <property type="entry name" value="GIY-YIG endonuclease"/>
    <property type="match status" value="1"/>
</dbReference>
<evidence type="ECO:0000256" key="9">
    <source>
        <dbReference type="SAM" id="MobiDB-lite"/>
    </source>
</evidence>
<dbReference type="InterPro" id="IPR050066">
    <property type="entry name" value="UvrABC_protein_C"/>
</dbReference>
<keyword evidence="4 7" id="KW-0267">Excision nuclease</keyword>
<dbReference type="SUPFAM" id="SSF46600">
    <property type="entry name" value="C-terminal UvrC-binding domain of UvrB"/>
    <property type="match status" value="1"/>
</dbReference>
<dbReference type="PROSITE" id="PS50164">
    <property type="entry name" value="GIY_YIG"/>
    <property type="match status" value="1"/>
</dbReference>
<organism evidence="13 14">
    <name type="scientific">Geotalea uraniireducens</name>
    <dbReference type="NCBI Taxonomy" id="351604"/>
    <lineage>
        <taxon>Bacteria</taxon>
        <taxon>Pseudomonadati</taxon>
        <taxon>Thermodesulfobacteriota</taxon>
        <taxon>Desulfuromonadia</taxon>
        <taxon>Geobacterales</taxon>
        <taxon>Geobacteraceae</taxon>
        <taxon>Geotalea</taxon>
    </lineage>
</organism>
<feature type="domain" description="UVR" evidence="10">
    <location>
        <begin position="201"/>
        <end position="236"/>
    </location>
</feature>
<evidence type="ECO:0000256" key="8">
    <source>
        <dbReference type="SAM" id="Coils"/>
    </source>
</evidence>